<evidence type="ECO:0000256" key="1">
    <source>
        <dbReference type="SAM" id="MobiDB-lite"/>
    </source>
</evidence>
<dbReference type="EMBL" id="MAVT02000967">
    <property type="protein sequence ID" value="POS72589.1"/>
    <property type="molecule type" value="Genomic_DNA"/>
</dbReference>
<feature type="compositionally biased region" description="Pro residues" evidence="1">
    <location>
        <begin position="120"/>
        <end position="130"/>
    </location>
</feature>
<evidence type="ECO:0000256" key="2">
    <source>
        <dbReference type="SAM" id="Phobius"/>
    </source>
</evidence>
<comment type="caution">
    <text evidence="3">The sequence shown here is derived from an EMBL/GenBank/DDBJ whole genome shotgun (WGS) entry which is preliminary data.</text>
</comment>
<protein>
    <submittedName>
        <fullName evidence="3">Uncharacterized protein</fullName>
    </submittedName>
</protein>
<keyword evidence="2" id="KW-0472">Membrane</keyword>
<accession>A0A2P5HQS2</accession>
<name>A0A2P5HQS2_DIAHE</name>
<keyword evidence="2" id="KW-0812">Transmembrane</keyword>
<sequence length="691" mass="74972">MAPVMDIRQEEKEVRAGLRRRYLRQRLAPVDTSLRAPRRDLSVVTTRRNLRRREDAVEGEDDSGDEEAAAGNASRGGKNRQGKQSDSEDEDDDEEHGQNQPVATLAAAEPETPSPTVQSFPPPQVVPSTPPTLMAPATPTTPATPRTPTVPTLPPTTVVMTSTVMTSTVMATPKPSAVAPPVVNNPQVNSPSPTKSKPISMMTTVPITLVSSISVSSQPRKGVGNPETTSSPTSPPPSTQTTQTIPFAFEKSMASATPDLEAVRNGNDNGRGQDRGPPRGLDPAAEHALISAGSIGGFIIVCFICWMAWRMVKKSKARENGYYGNQPPPSNQLLAKMPYFGRGQRGWEQMGDGPNDLRNPSQYEKTNSMGQISEIYSMYDPRSQTQSMSKQGPMVLPQLQTNFSSSSNYNNNLFSATSGSIYNSQSASSPLRTQTASPQSQLSQQPLAKIPPQLQHGFSPASNFNPFVSDTPADGSNSISPNNMLLYGSMQNTGTMQSVATTQGMGTMQTVATTTTDRSRMQDLFFNQSELARQPSDAYDPNKRQVYRASELSSLSSGFGDEDIIVPAPAATRQRGAPGASRLSYQQTPIASRKNSVANASEAVNSNRDTVYTTTSEDMPPRFRTVNSWVNQQTGRVRRAEQRANEDIPPVPSMPAEERYTMMMDDEEPRRPDATTIPVPALPAEFKDTKP</sequence>
<feature type="region of interest" description="Disordered" evidence="1">
    <location>
        <begin position="423"/>
        <end position="445"/>
    </location>
</feature>
<gene>
    <name evidence="3" type="ORF">DHEL01_v209013</name>
</gene>
<feature type="transmembrane region" description="Helical" evidence="2">
    <location>
        <begin position="288"/>
        <end position="309"/>
    </location>
</feature>
<feature type="compositionally biased region" description="Low complexity" evidence="1">
    <location>
        <begin position="433"/>
        <end position="445"/>
    </location>
</feature>
<feature type="region of interest" description="Disordered" evidence="1">
    <location>
        <begin position="261"/>
        <end position="282"/>
    </location>
</feature>
<feature type="compositionally biased region" description="Polar residues" evidence="1">
    <location>
        <begin position="583"/>
        <end position="617"/>
    </location>
</feature>
<keyword evidence="4" id="KW-1185">Reference proteome</keyword>
<organism evidence="3 4">
    <name type="scientific">Diaporthe helianthi</name>
    <dbReference type="NCBI Taxonomy" id="158607"/>
    <lineage>
        <taxon>Eukaryota</taxon>
        <taxon>Fungi</taxon>
        <taxon>Dikarya</taxon>
        <taxon>Ascomycota</taxon>
        <taxon>Pezizomycotina</taxon>
        <taxon>Sordariomycetes</taxon>
        <taxon>Sordariomycetidae</taxon>
        <taxon>Diaporthales</taxon>
        <taxon>Diaporthaceae</taxon>
        <taxon>Diaporthe</taxon>
    </lineage>
</organism>
<dbReference type="InParanoid" id="A0A2P5HQS2"/>
<keyword evidence="2" id="KW-1133">Transmembrane helix</keyword>
<feature type="region of interest" description="Disordered" evidence="1">
    <location>
        <begin position="27"/>
        <end position="156"/>
    </location>
</feature>
<proteinExistence type="predicted"/>
<feature type="region of interest" description="Disordered" evidence="1">
    <location>
        <begin position="215"/>
        <end position="242"/>
    </location>
</feature>
<dbReference type="OrthoDB" id="5411141at2759"/>
<dbReference type="STRING" id="158607.A0A2P5HQS2"/>
<dbReference type="AlphaFoldDB" id="A0A2P5HQS2"/>
<feature type="compositionally biased region" description="Polar residues" evidence="1">
    <location>
        <begin position="423"/>
        <end position="432"/>
    </location>
</feature>
<feature type="region of interest" description="Disordered" evidence="1">
    <location>
        <begin position="569"/>
        <end position="619"/>
    </location>
</feature>
<reference evidence="3" key="1">
    <citation type="submission" date="2017-09" db="EMBL/GenBank/DDBJ databases">
        <title>Polyketide synthases of a Diaporthe helianthi virulent isolate.</title>
        <authorList>
            <person name="Baroncelli R."/>
        </authorList>
    </citation>
    <scope>NUCLEOTIDE SEQUENCE [LARGE SCALE GENOMIC DNA]</scope>
    <source>
        <strain evidence="3">7/96</strain>
    </source>
</reference>
<feature type="compositionally biased region" description="Low complexity" evidence="1">
    <location>
        <begin position="131"/>
        <end position="156"/>
    </location>
</feature>
<feature type="compositionally biased region" description="Acidic residues" evidence="1">
    <location>
        <begin position="57"/>
        <end position="68"/>
    </location>
</feature>
<evidence type="ECO:0000313" key="3">
    <source>
        <dbReference type="EMBL" id="POS72589.1"/>
    </source>
</evidence>
<feature type="region of interest" description="Disordered" evidence="1">
    <location>
        <begin position="178"/>
        <end position="199"/>
    </location>
</feature>
<feature type="region of interest" description="Disordered" evidence="1">
    <location>
        <begin position="637"/>
        <end position="691"/>
    </location>
</feature>
<evidence type="ECO:0000313" key="4">
    <source>
        <dbReference type="Proteomes" id="UP000094444"/>
    </source>
</evidence>
<dbReference type="Proteomes" id="UP000094444">
    <property type="component" value="Unassembled WGS sequence"/>
</dbReference>
<feature type="compositionally biased region" description="Low complexity" evidence="1">
    <location>
        <begin position="178"/>
        <end position="193"/>
    </location>
</feature>